<dbReference type="SUPFAM" id="SSF56349">
    <property type="entry name" value="DNA breaking-rejoining enzymes"/>
    <property type="match status" value="1"/>
</dbReference>
<evidence type="ECO:0000313" key="3">
    <source>
        <dbReference type="EMBL" id="GAA6407905.1"/>
    </source>
</evidence>
<dbReference type="Gene3D" id="1.10.443.10">
    <property type="entry name" value="Intergrase catalytic core"/>
    <property type="match status" value="1"/>
</dbReference>
<evidence type="ECO:0000259" key="2">
    <source>
        <dbReference type="PROSITE" id="PS51898"/>
    </source>
</evidence>
<dbReference type="PROSITE" id="PS51898">
    <property type="entry name" value="TYR_RECOMBINASE"/>
    <property type="match status" value="1"/>
</dbReference>
<keyword evidence="4" id="KW-1185">Reference proteome</keyword>
<reference evidence="3 4" key="1">
    <citation type="submission" date="2024-04" db="EMBL/GenBank/DDBJ databases">
        <title>Defined microbial consortia suppress multidrug-resistant proinflammatory Enterobacteriaceae via ecological control.</title>
        <authorList>
            <person name="Furuichi M."/>
            <person name="Kawaguchi T."/>
            <person name="Pust M."/>
            <person name="Yasuma K."/>
            <person name="Plichta D."/>
            <person name="Hasegawa N."/>
            <person name="Ohya T."/>
            <person name="Bhattarai S."/>
            <person name="Sasajima S."/>
            <person name="Aoto Y."/>
            <person name="Tuganbaev T."/>
            <person name="Yaginuma M."/>
            <person name="Ueda M."/>
            <person name="Okahashi N."/>
            <person name="Amafuji K."/>
            <person name="Kiridooshi Y."/>
            <person name="Sugita K."/>
            <person name="Strazar M."/>
            <person name="Skelly A."/>
            <person name="Suda W."/>
            <person name="Hattori M."/>
            <person name="Nakamoto N."/>
            <person name="Caballero S."/>
            <person name="Norman J."/>
            <person name="Olle B."/>
            <person name="Tanoue T."/>
            <person name="Arita M."/>
            <person name="Bucci V."/>
            <person name="Atarashi K."/>
            <person name="Xavier R."/>
            <person name="Honda K."/>
        </authorList>
    </citation>
    <scope>NUCLEOTIDE SEQUENCE [LARGE SCALE GENOMIC DNA]</scope>
    <source>
        <strain evidence="4">k04-0078-D8-1</strain>
    </source>
</reference>
<dbReference type="InterPro" id="IPR011010">
    <property type="entry name" value="DNA_brk_join_enz"/>
</dbReference>
<evidence type="ECO:0000256" key="1">
    <source>
        <dbReference type="ARBA" id="ARBA00023172"/>
    </source>
</evidence>
<organism evidence="3 4">
    <name type="scientific">Blautia hominis</name>
    <dbReference type="NCBI Taxonomy" id="2025493"/>
    <lineage>
        <taxon>Bacteria</taxon>
        <taxon>Bacillati</taxon>
        <taxon>Bacillota</taxon>
        <taxon>Clostridia</taxon>
        <taxon>Lachnospirales</taxon>
        <taxon>Lachnospiraceae</taxon>
        <taxon>Blautia</taxon>
    </lineage>
</organism>
<accession>A0ABQ0B8X7</accession>
<proteinExistence type="predicted"/>
<keyword evidence="1" id="KW-0233">DNA recombination</keyword>
<comment type="caution">
    <text evidence="3">The sequence shown here is derived from an EMBL/GenBank/DDBJ whole genome shotgun (WGS) entry which is preliminary data.</text>
</comment>
<dbReference type="EMBL" id="BAABYW010000001">
    <property type="protein sequence ID" value="GAA6407905.1"/>
    <property type="molecule type" value="Genomic_DNA"/>
</dbReference>
<protein>
    <recommendedName>
        <fullName evidence="2">Tyr recombinase domain-containing protein</fullName>
    </recommendedName>
</protein>
<dbReference type="InterPro" id="IPR013762">
    <property type="entry name" value="Integrase-like_cat_sf"/>
</dbReference>
<dbReference type="InterPro" id="IPR002104">
    <property type="entry name" value="Integrase_catalytic"/>
</dbReference>
<feature type="domain" description="Tyr recombinase" evidence="2">
    <location>
        <begin position="1"/>
        <end position="72"/>
    </location>
</feature>
<dbReference type="Pfam" id="PF00589">
    <property type="entry name" value="Phage_integrase"/>
    <property type="match status" value="1"/>
</dbReference>
<sequence length="88" mass="10565">MNVGSVYSMLKRMENKTKLKITPHMLRRYFANMRKEAGWRLEMISQALGHKHLDTTVRYLNLIDDDLIEASNEFYERRSSIYRVQELL</sequence>
<dbReference type="Proteomes" id="UP001600943">
    <property type="component" value="Unassembled WGS sequence"/>
</dbReference>
<name>A0ABQ0B8X7_9FIRM</name>
<evidence type="ECO:0000313" key="4">
    <source>
        <dbReference type="Proteomes" id="UP001600943"/>
    </source>
</evidence>
<dbReference type="CDD" id="cd00397">
    <property type="entry name" value="DNA_BRE_C"/>
    <property type="match status" value="1"/>
</dbReference>
<gene>
    <name evidence="3" type="ORF">K040078D81_20220</name>
</gene>